<protein>
    <submittedName>
        <fullName evidence="1">Uncharacterized protein</fullName>
    </submittedName>
</protein>
<sequence length="75" mass="8945">MKILRTCLKCCPARKAYSLFSAGDNWYIFEQSYGAWKIPDIIHQLILKLMLLRRVFNLHEFYFAQKYYESTDTAA</sequence>
<organism evidence="1 2">
    <name type="scientific">Erwinia amylovora NBRC 12687 = CFBP 1232</name>
    <dbReference type="NCBI Taxonomy" id="1219359"/>
    <lineage>
        <taxon>Bacteria</taxon>
        <taxon>Pseudomonadati</taxon>
        <taxon>Pseudomonadota</taxon>
        <taxon>Gammaproteobacteria</taxon>
        <taxon>Enterobacterales</taxon>
        <taxon>Erwiniaceae</taxon>
        <taxon>Erwinia</taxon>
    </lineage>
</organism>
<comment type="caution">
    <text evidence="1">The sequence shown here is derived from an EMBL/GenBank/DDBJ whole genome shotgun (WGS) entry which is preliminary data.</text>
</comment>
<evidence type="ECO:0000313" key="2">
    <source>
        <dbReference type="Proteomes" id="UP000013111"/>
    </source>
</evidence>
<gene>
    <name evidence="1" type="ORF">BN437_3003</name>
</gene>
<dbReference type="AlphaFoldDB" id="A0A830ZVE9"/>
<dbReference type="EMBL" id="CAPB01000035">
    <property type="protein sequence ID" value="CCO94913.1"/>
    <property type="molecule type" value="Genomic_DNA"/>
</dbReference>
<reference evidence="1 2" key="2">
    <citation type="submission" date="2013-04" db="EMBL/GenBank/DDBJ databases">
        <title>Comparative genomics of 12 strains of Erwinia amylovora identifies a pan-genome with a large conserved core and provides insights into host specificity.</title>
        <authorList>
            <person name="Mann R.A."/>
            <person name="Smits T.H.M."/>
            <person name="Buehlmann A."/>
            <person name="Blom J."/>
            <person name="Goesmann A."/>
            <person name="Frey J.E."/>
            <person name="Plummer K.M."/>
            <person name="Beer S.V."/>
            <person name="Luck J."/>
            <person name="Duffy B."/>
            <person name="Rodoni B."/>
        </authorList>
    </citation>
    <scope>NUCLEOTIDE SEQUENCE [LARGE SCALE GENOMIC DNA]</scope>
    <source>
        <strain evidence="2">CFBP 1232</strain>
    </source>
</reference>
<proteinExistence type="predicted"/>
<reference evidence="1 2" key="1">
    <citation type="submission" date="2012-11" db="EMBL/GenBank/DDBJ databases">
        <authorList>
            <person name="Linke B."/>
        </authorList>
    </citation>
    <scope>NUCLEOTIDE SEQUENCE [LARGE SCALE GENOMIC DNA]</scope>
    <source>
        <strain evidence="2">CFBP 1232</strain>
    </source>
</reference>
<name>A0A830ZVE9_ERWAM</name>
<evidence type="ECO:0000313" key="1">
    <source>
        <dbReference type="EMBL" id="CCO94913.1"/>
    </source>
</evidence>
<dbReference type="Proteomes" id="UP000013111">
    <property type="component" value="Unassembled WGS sequence"/>
</dbReference>
<accession>A0A830ZVE9</accession>